<protein>
    <recommendedName>
        <fullName evidence="6">3-sulfolactaldehyde dehydrogenase</fullName>
        <ecNumber evidence="5">1.2.1.97</ecNumber>
    </recommendedName>
</protein>
<name>A0A845DTD9_9BACI</name>
<evidence type="ECO:0000256" key="2">
    <source>
        <dbReference type="ARBA" id="ARBA00023002"/>
    </source>
</evidence>
<accession>A0A845DTD9</accession>
<dbReference type="Gene3D" id="3.40.605.10">
    <property type="entry name" value="Aldehyde Dehydrogenase, Chain A, domain 1"/>
    <property type="match status" value="1"/>
</dbReference>
<gene>
    <name evidence="8" type="ORF">GLW04_13300</name>
</gene>
<feature type="domain" description="Aldehyde dehydrogenase" evidence="7">
    <location>
        <begin position="18"/>
        <end position="473"/>
    </location>
</feature>
<dbReference type="EC" id="1.2.1.97" evidence="5"/>
<evidence type="ECO:0000256" key="6">
    <source>
        <dbReference type="ARBA" id="ARBA00067277"/>
    </source>
</evidence>
<dbReference type="InterPro" id="IPR016163">
    <property type="entry name" value="Ald_DH_C"/>
</dbReference>
<dbReference type="AlphaFoldDB" id="A0A845DTD9"/>
<dbReference type="CDD" id="cd07149">
    <property type="entry name" value="ALDH_y4uC"/>
    <property type="match status" value="1"/>
</dbReference>
<dbReference type="Gene3D" id="3.40.309.10">
    <property type="entry name" value="Aldehyde Dehydrogenase, Chain A, domain 2"/>
    <property type="match status" value="1"/>
</dbReference>
<dbReference type="EMBL" id="WMET01000003">
    <property type="protein sequence ID" value="MYL20873.1"/>
    <property type="molecule type" value="Genomic_DNA"/>
</dbReference>
<comment type="catalytic activity">
    <reaction evidence="3">
        <text>(2S)-3-sulfolactaldehyde + NAD(+) + H2O = (2S)-3-sulfolactate + NADH + 2 H(+)</text>
        <dbReference type="Rhea" id="RHEA:47932"/>
        <dbReference type="ChEBI" id="CHEBI:15377"/>
        <dbReference type="ChEBI" id="CHEBI:15378"/>
        <dbReference type="ChEBI" id="CHEBI:57540"/>
        <dbReference type="ChEBI" id="CHEBI:57945"/>
        <dbReference type="ChEBI" id="CHEBI:61289"/>
        <dbReference type="ChEBI" id="CHEBI:90109"/>
        <dbReference type="EC" id="1.2.1.97"/>
    </reaction>
    <physiologicalReaction direction="left-to-right" evidence="3">
        <dbReference type="Rhea" id="RHEA:47933"/>
    </physiologicalReaction>
</comment>
<dbReference type="PANTHER" id="PTHR42991">
    <property type="entry name" value="ALDEHYDE DEHYDROGENASE"/>
    <property type="match status" value="1"/>
</dbReference>
<dbReference type="Proteomes" id="UP000460949">
    <property type="component" value="Unassembled WGS sequence"/>
</dbReference>
<evidence type="ECO:0000313" key="9">
    <source>
        <dbReference type="Proteomes" id="UP000460949"/>
    </source>
</evidence>
<evidence type="ECO:0000256" key="3">
    <source>
        <dbReference type="ARBA" id="ARBA00050326"/>
    </source>
</evidence>
<evidence type="ECO:0000256" key="1">
    <source>
        <dbReference type="ARBA" id="ARBA00009986"/>
    </source>
</evidence>
<proteinExistence type="inferred from homology"/>
<organism evidence="8 9">
    <name type="scientific">Halobacillus litoralis</name>
    <dbReference type="NCBI Taxonomy" id="45668"/>
    <lineage>
        <taxon>Bacteria</taxon>
        <taxon>Bacillati</taxon>
        <taxon>Bacillota</taxon>
        <taxon>Bacilli</taxon>
        <taxon>Bacillales</taxon>
        <taxon>Bacillaceae</taxon>
        <taxon>Halobacillus</taxon>
    </lineage>
</organism>
<evidence type="ECO:0000256" key="5">
    <source>
        <dbReference type="ARBA" id="ARBA00066984"/>
    </source>
</evidence>
<keyword evidence="2" id="KW-0560">Oxidoreductase</keyword>
<dbReference type="PANTHER" id="PTHR42991:SF1">
    <property type="entry name" value="ALDEHYDE DEHYDROGENASE"/>
    <property type="match status" value="1"/>
</dbReference>
<dbReference type="InterPro" id="IPR015590">
    <property type="entry name" value="Aldehyde_DH_dom"/>
</dbReference>
<dbReference type="Pfam" id="PF00171">
    <property type="entry name" value="Aldedh"/>
    <property type="match status" value="1"/>
</dbReference>
<dbReference type="FunFam" id="3.40.605.10:FF:000007">
    <property type="entry name" value="NAD/NADP-dependent betaine aldehyde dehydrogenase"/>
    <property type="match status" value="1"/>
</dbReference>
<evidence type="ECO:0000313" key="8">
    <source>
        <dbReference type="EMBL" id="MYL20873.1"/>
    </source>
</evidence>
<dbReference type="FunFam" id="3.40.309.10:FF:000009">
    <property type="entry name" value="Aldehyde dehydrogenase A"/>
    <property type="match status" value="1"/>
</dbReference>
<dbReference type="RefSeq" id="WP_160838061.1">
    <property type="nucleotide sequence ID" value="NZ_WMET01000003.1"/>
</dbReference>
<evidence type="ECO:0000259" key="7">
    <source>
        <dbReference type="Pfam" id="PF00171"/>
    </source>
</evidence>
<comment type="similarity">
    <text evidence="1">Belongs to the aldehyde dehydrogenase family.</text>
</comment>
<dbReference type="GO" id="GO:0008911">
    <property type="term" value="F:lactaldehyde dehydrogenase (NAD+) activity"/>
    <property type="evidence" value="ECO:0007669"/>
    <property type="project" value="TreeGrafter"/>
</dbReference>
<dbReference type="SUPFAM" id="SSF53720">
    <property type="entry name" value="ALDH-like"/>
    <property type="match status" value="1"/>
</dbReference>
<dbReference type="InterPro" id="IPR016162">
    <property type="entry name" value="Ald_DH_N"/>
</dbReference>
<dbReference type="InterPro" id="IPR051020">
    <property type="entry name" value="ALDH-related_metabolic_enz"/>
</dbReference>
<comment type="caution">
    <text evidence="8">The sequence shown here is derived from an EMBL/GenBank/DDBJ whole genome shotgun (WGS) entry which is preliminary data.</text>
</comment>
<comment type="function">
    <text evidence="4">Part of the sulfo-TAL (or sulfo-SFT) pathway, a D-sulfoquinovose degradation pathway that produces sulfolactate (SL). Catalyzes the oxidation of 3-sulfolactaldehyde (SLA) to sulfolactate (SL).</text>
</comment>
<sequence>MNSIATSYSFGLFIDGEWQETEQTLNVWNKYNQSKVGETAVSTAADVNKAVAAAKQAQGTPFSLYDRYEVLLKVAQLLREHTEEFAEIIAKEVGKPINEARGEVGRSALTLENSAEEAKRIHGEEIPVEAAPGSENRKAFTRRYPVGVVAAITPFNVPLNLVCHKVGPAIAAGNSVVLKPAEETPISALLLTKLFEEAGLPKGRLNVLTGEGREVGPMLTSNEDVNMFTFTGSPQVGEQIRREAGLRDTALELGNNSATIVHNDADINQAAQLVAQKSFNNAGQVCISVQRVYVHNDVYDVFMEKVREAASRIKLGDPLDPDTQMGPMIAEEEAIRVENWVNEAVAEGAVVETGGKREGVFYHPTVLSNVHTDMKVCRQEVFGPVVAVQPYTNEDEVISLVNDSEYGLQAGLFTNNLALAMDAADRIHVGGLIINDTSGYRVDHMPYGGVKKSGTGKEGPRYAIEEMTEEKIVVFNL</sequence>
<evidence type="ECO:0000256" key="4">
    <source>
        <dbReference type="ARBA" id="ARBA00054572"/>
    </source>
</evidence>
<dbReference type="InterPro" id="IPR016161">
    <property type="entry name" value="Ald_DH/histidinol_DH"/>
</dbReference>
<reference evidence="8 9" key="1">
    <citation type="submission" date="2019-11" db="EMBL/GenBank/DDBJ databases">
        <title>Genome sequences of 17 halophilic strains isolated from different environments.</title>
        <authorList>
            <person name="Furrow R.E."/>
        </authorList>
    </citation>
    <scope>NUCLEOTIDE SEQUENCE [LARGE SCALE GENOMIC DNA]</scope>
    <source>
        <strain evidence="8 9">22511_23_Filter</strain>
    </source>
</reference>